<dbReference type="PROSITE" id="PS50240">
    <property type="entry name" value="TRYPSIN_DOM"/>
    <property type="match status" value="1"/>
</dbReference>
<keyword evidence="6" id="KW-1185">Reference proteome</keyword>
<dbReference type="InterPro" id="IPR001254">
    <property type="entry name" value="Trypsin_dom"/>
</dbReference>
<evidence type="ECO:0000256" key="1">
    <source>
        <dbReference type="ARBA" id="ARBA00023157"/>
    </source>
</evidence>
<dbReference type="PROSITE" id="PS00134">
    <property type="entry name" value="TRYPSIN_HIS"/>
    <property type="match status" value="1"/>
</dbReference>
<dbReference type="InterPro" id="IPR009003">
    <property type="entry name" value="Peptidase_S1_PA"/>
</dbReference>
<protein>
    <recommendedName>
        <fullName evidence="4">Peptidase S1 domain-containing protein</fullName>
    </recommendedName>
</protein>
<evidence type="ECO:0000313" key="6">
    <source>
        <dbReference type="Proteomes" id="UP001142055"/>
    </source>
</evidence>
<dbReference type="InterPro" id="IPR051487">
    <property type="entry name" value="Ser/Thr_Proteases_Immune/Dev"/>
</dbReference>
<evidence type="ECO:0000259" key="4">
    <source>
        <dbReference type="PROSITE" id="PS50240"/>
    </source>
</evidence>
<reference evidence="5" key="1">
    <citation type="submission" date="2022-12" db="EMBL/GenBank/DDBJ databases">
        <title>Genome assemblies of Blomia tropicalis.</title>
        <authorList>
            <person name="Cui Y."/>
        </authorList>
    </citation>
    <scope>NUCLEOTIDE SEQUENCE</scope>
    <source>
        <tissue evidence="5">Adult mites</tissue>
    </source>
</reference>
<dbReference type="InterPro" id="IPR018114">
    <property type="entry name" value="TRYPSIN_HIS"/>
</dbReference>
<evidence type="ECO:0000256" key="3">
    <source>
        <dbReference type="SAM" id="SignalP"/>
    </source>
</evidence>
<dbReference type="Gene3D" id="2.40.10.10">
    <property type="entry name" value="Trypsin-like serine proteases"/>
    <property type="match status" value="3"/>
</dbReference>
<keyword evidence="3" id="KW-0732">Signal</keyword>
<sequence length="386" mass="43180">MLKLLTLVTLVVTCWSIVDAGTKCGIGGPNHLNNNRIVGGGEAEPHEYPWIAYLQMEYASINGGESIYFACDGSLIDDQWIVSAGHCFAKQKGYQLNGLVVVLGAHNLANKQETRLVLKPHHVIVHELFHAEIPGSKNDISMIKLPERLDLANEHYHLTPVCLPHVGERVSKTDCQSIGWGRTSPNGPSSKLLKYVTNEILYADECKRLRPEVSDLQVIRHKGYNQNDPGSKNDISMIKLQKPLEYNENIKPICLPTIFDKYSRKNCESVGWGRVVNNGPTSPVLKYVRQKMMTFKECRRKAPEISRSQICAGNKTDTVCSGDSGGPFECGLRFTGQRVIEGIVSYGSRVCGLRPVVYTRVLSYISWITNVQKKYRKPQNFGIISF</sequence>
<dbReference type="EMBL" id="JAPWDV010000001">
    <property type="protein sequence ID" value="KAJ6223572.1"/>
    <property type="molecule type" value="Genomic_DNA"/>
</dbReference>
<evidence type="ECO:0000256" key="2">
    <source>
        <dbReference type="ARBA" id="ARBA00024195"/>
    </source>
</evidence>
<evidence type="ECO:0000313" key="5">
    <source>
        <dbReference type="EMBL" id="KAJ6223572.1"/>
    </source>
</evidence>
<feature type="signal peptide" evidence="3">
    <location>
        <begin position="1"/>
        <end position="20"/>
    </location>
</feature>
<dbReference type="SUPFAM" id="SSF50494">
    <property type="entry name" value="Trypsin-like serine proteases"/>
    <property type="match status" value="2"/>
</dbReference>
<comment type="similarity">
    <text evidence="2">Belongs to the peptidase S1 family. CLIP subfamily.</text>
</comment>
<dbReference type="GO" id="GO:0006508">
    <property type="term" value="P:proteolysis"/>
    <property type="evidence" value="ECO:0007669"/>
    <property type="project" value="InterPro"/>
</dbReference>
<name>A0A9Q0MFI2_BLOTA</name>
<dbReference type="OMA" id="HIPLHEW"/>
<proteinExistence type="inferred from homology"/>
<dbReference type="InterPro" id="IPR043504">
    <property type="entry name" value="Peptidase_S1_PA_chymotrypsin"/>
</dbReference>
<keyword evidence="1" id="KW-1015">Disulfide bond</keyword>
<dbReference type="AlphaFoldDB" id="A0A9Q0MFI2"/>
<gene>
    <name evidence="5" type="ORF">RDWZM_002117</name>
</gene>
<feature type="chain" id="PRO_5040458477" description="Peptidase S1 domain-containing protein" evidence="3">
    <location>
        <begin position="21"/>
        <end position="386"/>
    </location>
</feature>
<dbReference type="CDD" id="cd00190">
    <property type="entry name" value="Tryp_SPc"/>
    <property type="match status" value="1"/>
</dbReference>
<feature type="domain" description="Peptidase S1" evidence="4">
    <location>
        <begin position="37"/>
        <end position="373"/>
    </location>
</feature>
<dbReference type="PRINTS" id="PR00722">
    <property type="entry name" value="CHYMOTRYPSIN"/>
</dbReference>
<dbReference type="GO" id="GO:0004252">
    <property type="term" value="F:serine-type endopeptidase activity"/>
    <property type="evidence" value="ECO:0007669"/>
    <property type="project" value="InterPro"/>
</dbReference>
<dbReference type="Proteomes" id="UP001142055">
    <property type="component" value="Chromosome 1"/>
</dbReference>
<accession>A0A9Q0MFI2</accession>
<dbReference type="InterPro" id="IPR001314">
    <property type="entry name" value="Peptidase_S1A"/>
</dbReference>
<dbReference type="Pfam" id="PF00089">
    <property type="entry name" value="Trypsin"/>
    <property type="match status" value="2"/>
</dbReference>
<dbReference type="PANTHER" id="PTHR24256">
    <property type="entry name" value="TRYPTASE-RELATED"/>
    <property type="match status" value="1"/>
</dbReference>
<comment type="caution">
    <text evidence="5">The sequence shown here is derived from an EMBL/GenBank/DDBJ whole genome shotgun (WGS) entry which is preliminary data.</text>
</comment>
<dbReference type="SMART" id="SM00020">
    <property type="entry name" value="Tryp_SPc"/>
    <property type="match status" value="1"/>
</dbReference>
<organism evidence="5 6">
    <name type="scientific">Blomia tropicalis</name>
    <name type="common">Mite</name>
    <dbReference type="NCBI Taxonomy" id="40697"/>
    <lineage>
        <taxon>Eukaryota</taxon>
        <taxon>Metazoa</taxon>
        <taxon>Ecdysozoa</taxon>
        <taxon>Arthropoda</taxon>
        <taxon>Chelicerata</taxon>
        <taxon>Arachnida</taxon>
        <taxon>Acari</taxon>
        <taxon>Acariformes</taxon>
        <taxon>Sarcoptiformes</taxon>
        <taxon>Astigmata</taxon>
        <taxon>Glycyphagoidea</taxon>
        <taxon>Echimyopodidae</taxon>
        <taxon>Blomia</taxon>
    </lineage>
</organism>